<keyword evidence="3" id="KW-1185">Reference proteome</keyword>
<dbReference type="GO" id="GO:0032259">
    <property type="term" value="P:methylation"/>
    <property type="evidence" value="ECO:0007669"/>
    <property type="project" value="UniProtKB-KW"/>
</dbReference>
<sequence>MNSAQGITAAFDRRVATYDGNTWHARYAERLVELAFPAPGLRILDAVTGTGLAAAAAARAVGPTGHVTGVDLSPGMLDVAKETVRLPNVGFLKADATHLEQFPDAFFDMVLCSAGLLSLPAEVALAEWHRLLKPGGIVGFSTMRAGFPVAGRVFREQASAFGLMLEDPATPLGTAARCRQALRDTGFSPLDPAEEPLRFARSDLAYAWEAHARGTYHDAMAKLTAQQTASFEREFTTAIARLLRADEDRLLTAEVIYAFGRK</sequence>
<evidence type="ECO:0000259" key="1">
    <source>
        <dbReference type="Pfam" id="PF13649"/>
    </source>
</evidence>
<reference evidence="2 3" key="1">
    <citation type="submission" date="2016-10" db="EMBL/GenBank/DDBJ databases">
        <authorList>
            <person name="de Groot N.N."/>
        </authorList>
    </citation>
    <scope>NUCLEOTIDE SEQUENCE [LARGE SCALE GENOMIC DNA]</scope>
    <source>
        <strain evidence="2 3">CPCC 202699</strain>
    </source>
</reference>
<dbReference type="AlphaFoldDB" id="A0A1H2UCX1"/>
<dbReference type="InterPro" id="IPR041698">
    <property type="entry name" value="Methyltransf_25"/>
</dbReference>
<keyword evidence="2" id="KW-0830">Ubiquinone</keyword>
<dbReference type="CDD" id="cd02440">
    <property type="entry name" value="AdoMet_MTases"/>
    <property type="match status" value="1"/>
</dbReference>
<dbReference type="Gene3D" id="3.40.50.150">
    <property type="entry name" value="Vaccinia Virus protein VP39"/>
    <property type="match status" value="1"/>
</dbReference>
<dbReference type="OrthoDB" id="65624at2"/>
<organism evidence="2 3">
    <name type="scientific">Amycolatopsis xylanica</name>
    <dbReference type="NCBI Taxonomy" id="589385"/>
    <lineage>
        <taxon>Bacteria</taxon>
        <taxon>Bacillati</taxon>
        <taxon>Actinomycetota</taxon>
        <taxon>Actinomycetes</taxon>
        <taxon>Pseudonocardiales</taxon>
        <taxon>Pseudonocardiaceae</taxon>
        <taxon>Amycolatopsis</taxon>
    </lineage>
</organism>
<evidence type="ECO:0000313" key="2">
    <source>
        <dbReference type="EMBL" id="SDW53966.1"/>
    </source>
</evidence>
<gene>
    <name evidence="2" type="ORF">SAMN05421504_101851</name>
</gene>
<feature type="domain" description="Methyltransferase" evidence="1">
    <location>
        <begin position="43"/>
        <end position="136"/>
    </location>
</feature>
<dbReference type="EMBL" id="FNON01000001">
    <property type="protein sequence ID" value="SDW53966.1"/>
    <property type="molecule type" value="Genomic_DNA"/>
</dbReference>
<dbReference type="STRING" id="589385.SAMN05421504_101851"/>
<dbReference type="InterPro" id="IPR004033">
    <property type="entry name" value="UbiE/COQ5_MeTrFase"/>
</dbReference>
<keyword evidence="2" id="KW-0489">Methyltransferase</keyword>
<dbReference type="GO" id="GO:0008168">
    <property type="term" value="F:methyltransferase activity"/>
    <property type="evidence" value="ECO:0007669"/>
    <property type="project" value="UniProtKB-KW"/>
</dbReference>
<dbReference type="Pfam" id="PF13649">
    <property type="entry name" value="Methyltransf_25"/>
    <property type="match status" value="1"/>
</dbReference>
<dbReference type="Proteomes" id="UP000199515">
    <property type="component" value="Unassembled WGS sequence"/>
</dbReference>
<accession>A0A1H2UCX1</accession>
<dbReference type="PROSITE" id="PS51608">
    <property type="entry name" value="SAM_MT_UBIE"/>
    <property type="match status" value="1"/>
</dbReference>
<dbReference type="InterPro" id="IPR029063">
    <property type="entry name" value="SAM-dependent_MTases_sf"/>
</dbReference>
<proteinExistence type="predicted"/>
<keyword evidence="2" id="KW-0808">Transferase</keyword>
<dbReference type="RefSeq" id="WP_091286755.1">
    <property type="nucleotide sequence ID" value="NZ_FNON01000001.1"/>
</dbReference>
<dbReference type="PANTHER" id="PTHR43591">
    <property type="entry name" value="METHYLTRANSFERASE"/>
    <property type="match status" value="1"/>
</dbReference>
<name>A0A1H2UCX1_9PSEU</name>
<evidence type="ECO:0000313" key="3">
    <source>
        <dbReference type="Proteomes" id="UP000199515"/>
    </source>
</evidence>
<dbReference type="SUPFAM" id="SSF53335">
    <property type="entry name" value="S-adenosyl-L-methionine-dependent methyltransferases"/>
    <property type="match status" value="1"/>
</dbReference>
<protein>
    <submittedName>
        <fullName evidence="2">Ubiquinone/menaquinone biosynthesis C-methylase UbiE</fullName>
    </submittedName>
</protein>